<feature type="transmembrane region" description="Helical" evidence="6">
    <location>
        <begin position="12"/>
        <end position="30"/>
    </location>
</feature>
<feature type="transmembrane region" description="Helical" evidence="6">
    <location>
        <begin position="382"/>
        <end position="402"/>
    </location>
</feature>
<dbReference type="InterPro" id="IPR024923">
    <property type="entry name" value="PG_synth_SpoVB"/>
</dbReference>
<keyword evidence="4 6" id="KW-1133">Transmembrane helix</keyword>
<keyword evidence="5 6" id="KW-0472">Membrane</keyword>
<gene>
    <name evidence="7" type="ORF">FD06_GL001202</name>
</gene>
<proteinExistence type="predicted"/>
<dbReference type="InterPro" id="IPR002797">
    <property type="entry name" value="Polysacc_synth"/>
</dbReference>
<accession>A0A0R2AQ50</accession>
<dbReference type="RefSeq" id="WP_054658682.1">
    <property type="nucleotide sequence ID" value="NZ_AYYQ01000005.1"/>
</dbReference>
<evidence type="ECO:0000256" key="5">
    <source>
        <dbReference type="ARBA" id="ARBA00023136"/>
    </source>
</evidence>
<dbReference type="PANTHER" id="PTHR30250:SF29">
    <property type="entry name" value="POLYSACCHARIDE BIOSYNTHESIS PROTEIN C-TERMINAL DOMAIN-CONTAINING PROTEIN"/>
    <property type="match status" value="1"/>
</dbReference>
<feature type="transmembrane region" description="Helical" evidence="6">
    <location>
        <begin position="50"/>
        <end position="68"/>
    </location>
</feature>
<feature type="transmembrane region" description="Helical" evidence="6">
    <location>
        <begin position="476"/>
        <end position="494"/>
    </location>
</feature>
<feature type="transmembrane region" description="Helical" evidence="6">
    <location>
        <begin position="89"/>
        <end position="114"/>
    </location>
</feature>
<dbReference type="OrthoDB" id="9775950at2"/>
<feature type="transmembrane region" description="Helical" evidence="6">
    <location>
        <begin position="126"/>
        <end position="145"/>
    </location>
</feature>
<dbReference type="PANTHER" id="PTHR30250">
    <property type="entry name" value="PST FAMILY PREDICTED COLANIC ACID TRANSPORTER"/>
    <property type="match status" value="1"/>
</dbReference>
<evidence type="ECO:0000256" key="4">
    <source>
        <dbReference type="ARBA" id="ARBA00022989"/>
    </source>
</evidence>
<evidence type="ECO:0000313" key="8">
    <source>
        <dbReference type="Proteomes" id="UP000052012"/>
    </source>
</evidence>
<feature type="transmembrane region" description="Helical" evidence="6">
    <location>
        <begin position="229"/>
        <end position="250"/>
    </location>
</feature>
<reference evidence="7 8" key="1">
    <citation type="journal article" date="2015" name="Genome Announc.">
        <title>Expanding the biotechnology potential of lactobacilli through comparative genomics of 213 strains and associated genera.</title>
        <authorList>
            <person name="Sun Z."/>
            <person name="Harris H.M."/>
            <person name="McCann A."/>
            <person name="Guo C."/>
            <person name="Argimon S."/>
            <person name="Zhang W."/>
            <person name="Yang X."/>
            <person name="Jeffery I.B."/>
            <person name="Cooney J.C."/>
            <person name="Kagawa T.F."/>
            <person name="Liu W."/>
            <person name="Song Y."/>
            <person name="Salvetti E."/>
            <person name="Wrobel A."/>
            <person name="Rasinkangas P."/>
            <person name="Parkhill J."/>
            <person name="Rea M.C."/>
            <person name="O'Sullivan O."/>
            <person name="Ritari J."/>
            <person name="Douillard F.P."/>
            <person name="Paul Ross R."/>
            <person name="Yang R."/>
            <person name="Briner A.E."/>
            <person name="Felis G.E."/>
            <person name="de Vos W.M."/>
            <person name="Barrangou R."/>
            <person name="Klaenhammer T.R."/>
            <person name="Caufield P.W."/>
            <person name="Cui Y."/>
            <person name="Zhang H."/>
            <person name="O'Toole P.W."/>
        </authorList>
    </citation>
    <scope>NUCLEOTIDE SEQUENCE [LARGE SCALE GENOMIC DNA]</scope>
    <source>
        <strain evidence="7 8">DSM 23829</strain>
    </source>
</reference>
<feature type="transmembrane region" description="Helical" evidence="6">
    <location>
        <begin position="187"/>
        <end position="208"/>
    </location>
</feature>
<protein>
    <submittedName>
        <fullName evidence="7">Polysaccharide biosynthesis protein</fullName>
    </submittedName>
</protein>
<evidence type="ECO:0000256" key="1">
    <source>
        <dbReference type="ARBA" id="ARBA00004651"/>
    </source>
</evidence>
<feature type="transmembrane region" description="Helical" evidence="6">
    <location>
        <begin position="435"/>
        <end position="456"/>
    </location>
</feature>
<feature type="transmembrane region" description="Helical" evidence="6">
    <location>
        <begin position="314"/>
        <end position="340"/>
    </location>
</feature>
<evidence type="ECO:0000256" key="3">
    <source>
        <dbReference type="ARBA" id="ARBA00022692"/>
    </source>
</evidence>
<feature type="transmembrane region" description="Helical" evidence="6">
    <location>
        <begin position="157"/>
        <end position="175"/>
    </location>
</feature>
<keyword evidence="3 6" id="KW-0812">Transmembrane</keyword>
<dbReference type="CDD" id="cd13124">
    <property type="entry name" value="MATE_SpoVB_like"/>
    <property type="match status" value="1"/>
</dbReference>
<keyword evidence="2" id="KW-1003">Cell membrane</keyword>
<dbReference type="AlphaFoldDB" id="A0A0R2AQ50"/>
<feature type="transmembrane region" description="Helical" evidence="6">
    <location>
        <begin position="352"/>
        <end position="370"/>
    </location>
</feature>
<dbReference type="Pfam" id="PF01943">
    <property type="entry name" value="Polysacc_synt"/>
    <property type="match status" value="1"/>
</dbReference>
<evidence type="ECO:0000256" key="6">
    <source>
        <dbReference type="SAM" id="Phobius"/>
    </source>
</evidence>
<dbReference type="STRING" id="1423781.FD06_GL001202"/>
<dbReference type="InterPro" id="IPR050833">
    <property type="entry name" value="Poly_Biosynth_Transport"/>
</dbReference>
<dbReference type="EMBL" id="AYYQ01000005">
    <property type="protein sequence ID" value="KRM69320.1"/>
    <property type="molecule type" value="Genomic_DNA"/>
</dbReference>
<dbReference type="PATRIC" id="fig|1423781.4.peg.1246"/>
<feature type="transmembrane region" description="Helical" evidence="6">
    <location>
        <begin position="408"/>
        <end position="428"/>
    </location>
</feature>
<evidence type="ECO:0000313" key="7">
    <source>
        <dbReference type="EMBL" id="KRM69320.1"/>
    </source>
</evidence>
<organism evidence="7 8">
    <name type="scientific">Apilactobacillus ozensis DSM 23829 = JCM 17196</name>
    <dbReference type="NCBI Taxonomy" id="1423781"/>
    <lineage>
        <taxon>Bacteria</taxon>
        <taxon>Bacillati</taxon>
        <taxon>Bacillota</taxon>
        <taxon>Bacilli</taxon>
        <taxon>Lactobacillales</taxon>
        <taxon>Lactobacillaceae</taxon>
        <taxon>Apilactobacillus</taxon>
    </lineage>
</organism>
<sequence length="520" mass="57746">MKNNQMNVLMKGAMLLTIASFISKILSAFYRVPFQNMVGNIGFYVYQQVYPIYGIGTALTLSGLPILISRLIARQQDDNDKVALNIQIFKILAILGIIVFIVLNAFANAIAIAMGDVRLGSGIKSISWMFLAMPFLSTGRGYFQGKMEMHPTAYSQIIEQVIRVTIILLVAYLYTKGIFDPYTMNQYAMLSVIIAALFAIATLFYFYRREQFISLTKKKVIPYAKLIKIMILEGGAICLASSIMVLMQLVDSFTLRKNLIGFGMSTIDSQMAKGIYDRAQPMVQLGLVIGMAFASALLPTLVLNKDNPRNFQKILTSVLHISMVLTSAVAVGMFSLMPLINTVLFGNTQGSFVIGTYCLSIIFATLIIVYSSVLQSFGNFKLIMFSITFGIFAKIIMTKLMVVEFGLIGGSISTLIALILAFLVSWCMSARKLHASVFGLGYTFKLILNLMIMYIFEICSLKLINLFVNINSHRLISTSILAVLVPLGVLLYFITTIKLKLLTSEECATMPFIGKYLKNK</sequence>
<comment type="subcellular location">
    <subcellularLocation>
        <location evidence="1">Cell membrane</location>
        <topology evidence="1">Multi-pass membrane protein</topology>
    </subcellularLocation>
</comment>
<feature type="transmembrane region" description="Helical" evidence="6">
    <location>
        <begin position="282"/>
        <end position="302"/>
    </location>
</feature>
<keyword evidence="8" id="KW-1185">Reference proteome</keyword>
<dbReference type="Proteomes" id="UP000052012">
    <property type="component" value="Unassembled WGS sequence"/>
</dbReference>
<dbReference type="GO" id="GO:0005886">
    <property type="term" value="C:plasma membrane"/>
    <property type="evidence" value="ECO:0007669"/>
    <property type="project" value="UniProtKB-SubCell"/>
</dbReference>
<evidence type="ECO:0000256" key="2">
    <source>
        <dbReference type="ARBA" id="ARBA00022475"/>
    </source>
</evidence>
<name>A0A0R2AQ50_9LACO</name>
<comment type="caution">
    <text evidence="7">The sequence shown here is derived from an EMBL/GenBank/DDBJ whole genome shotgun (WGS) entry which is preliminary data.</text>
</comment>